<dbReference type="InterPro" id="IPR002347">
    <property type="entry name" value="SDR_fam"/>
</dbReference>
<keyword evidence="2" id="KW-0560">Oxidoreductase</keyword>
<dbReference type="PRINTS" id="PR00080">
    <property type="entry name" value="SDRFAMILY"/>
</dbReference>
<sequence length="287" mass="32101">MQVDLCEYYLYIESNIVGARKMKQTILVTGASSGIGLLIAGRLHKNGYHVIGTSRDPKKYQSQLPFKLLPLDISDDNSIESFGKQLFSQIDRLDVLINNAGYLVTGLAEETSVALGKQQLETNFWGTVKLTNELLPYFRKQRQGKIITIGSFLGLIGLPNVAYYSASKHALEGYFKALRFELNQFNIKVCMVEPMGFKTNIGENAARATGSINEYDLYRQKISAFTKREFDKAPGPEPVVDKVMNIVGKRTPKFSYPVGKGASIFLALQQYAYNIFEGAILKRVNQT</sequence>
<protein>
    <submittedName>
        <fullName evidence="4">Short-chain dehydrogenase/reductase</fullName>
    </submittedName>
</protein>
<dbReference type="PANTHER" id="PTHR43976:SF16">
    <property type="entry name" value="SHORT-CHAIN DEHYDROGENASE_REDUCTASE FAMILY PROTEIN"/>
    <property type="match status" value="1"/>
</dbReference>
<dbReference type="InterPro" id="IPR036291">
    <property type="entry name" value="NAD(P)-bd_dom_sf"/>
</dbReference>
<dbReference type="PRINTS" id="PR00081">
    <property type="entry name" value="GDHRDH"/>
</dbReference>
<comment type="similarity">
    <text evidence="1 3">Belongs to the short-chain dehydrogenases/reductases (SDR) family.</text>
</comment>
<dbReference type="PANTHER" id="PTHR43976">
    <property type="entry name" value="SHORT CHAIN DEHYDROGENASE"/>
    <property type="match status" value="1"/>
</dbReference>
<evidence type="ECO:0000256" key="1">
    <source>
        <dbReference type="ARBA" id="ARBA00006484"/>
    </source>
</evidence>
<gene>
    <name evidence="4" type="ORF">LPTSP3_g24650</name>
</gene>
<dbReference type="Pfam" id="PF00106">
    <property type="entry name" value="adh_short"/>
    <property type="match status" value="1"/>
</dbReference>
<dbReference type="CDD" id="cd05374">
    <property type="entry name" value="17beta-HSD-like_SDR_c"/>
    <property type="match status" value="1"/>
</dbReference>
<evidence type="ECO:0000256" key="2">
    <source>
        <dbReference type="ARBA" id="ARBA00023002"/>
    </source>
</evidence>
<accession>A0ABM7USX2</accession>
<dbReference type="EMBL" id="AP025028">
    <property type="protein sequence ID" value="BDA79535.1"/>
    <property type="molecule type" value="Genomic_DNA"/>
</dbReference>
<dbReference type="Gene3D" id="3.40.50.720">
    <property type="entry name" value="NAD(P)-binding Rossmann-like Domain"/>
    <property type="match status" value="1"/>
</dbReference>
<dbReference type="PROSITE" id="PS00061">
    <property type="entry name" value="ADH_SHORT"/>
    <property type="match status" value="1"/>
</dbReference>
<dbReference type="InterPro" id="IPR020904">
    <property type="entry name" value="Sc_DH/Rdtase_CS"/>
</dbReference>
<evidence type="ECO:0000256" key="3">
    <source>
        <dbReference type="RuleBase" id="RU000363"/>
    </source>
</evidence>
<organism evidence="4 5">
    <name type="scientific">Leptospira kobayashii</name>
    <dbReference type="NCBI Taxonomy" id="1917830"/>
    <lineage>
        <taxon>Bacteria</taxon>
        <taxon>Pseudomonadati</taxon>
        <taxon>Spirochaetota</taxon>
        <taxon>Spirochaetia</taxon>
        <taxon>Leptospirales</taxon>
        <taxon>Leptospiraceae</taxon>
        <taxon>Leptospira</taxon>
    </lineage>
</organism>
<dbReference type="SUPFAM" id="SSF51735">
    <property type="entry name" value="NAD(P)-binding Rossmann-fold domains"/>
    <property type="match status" value="1"/>
</dbReference>
<evidence type="ECO:0000313" key="4">
    <source>
        <dbReference type="EMBL" id="BDA79535.1"/>
    </source>
</evidence>
<evidence type="ECO:0000313" key="5">
    <source>
        <dbReference type="Proteomes" id="UP000245263"/>
    </source>
</evidence>
<proteinExistence type="inferred from homology"/>
<dbReference type="InterPro" id="IPR051911">
    <property type="entry name" value="SDR_oxidoreductase"/>
</dbReference>
<dbReference type="Proteomes" id="UP000245263">
    <property type="component" value="Chromosome 1"/>
</dbReference>
<keyword evidence="5" id="KW-1185">Reference proteome</keyword>
<name>A0ABM7USX2_9LEPT</name>
<reference evidence="4 5" key="1">
    <citation type="submission" date="2021-08" db="EMBL/GenBank/DDBJ databases">
        <title>Complete genome sequence of Leptospira kobayashii strain E30.</title>
        <authorList>
            <person name="Nakao R."/>
            <person name="Nakamura S."/>
            <person name="Masuzawa T."/>
            <person name="Koizumi N."/>
        </authorList>
    </citation>
    <scope>NUCLEOTIDE SEQUENCE [LARGE SCALE GENOMIC DNA]</scope>
    <source>
        <strain evidence="4 5">E30</strain>
    </source>
</reference>